<keyword evidence="5 8" id="KW-0339">Growth factor</keyword>
<dbReference type="PANTHER" id="PTHR11848:SF263">
    <property type="entry name" value="PROTEIN DECAPENTAPLEGIC"/>
    <property type="match status" value="1"/>
</dbReference>
<dbReference type="EnsemblMetazoa" id="XM_011404204.2">
    <property type="protein sequence ID" value="XP_011402506.1"/>
    <property type="gene ID" value="LOC105311952"/>
</dbReference>
<feature type="compositionally biased region" description="Polar residues" evidence="9">
    <location>
        <begin position="44"/>
        <end position="53"/>
    </location>
</feature>
<evidence type="ECO:0000259" key="11">
    <source>
        <dbReference type="PROSITE" id="PS51362"/>
    </source>
</evidence>
<keyword evidence="6" id="KW-1015">Disulfide bond</keyword>
<keyword evidence="3" id="KW-0964">Secreted</keyword>
<dbReference type="Gene3D" id="2.60.120.970">
    <property type="match status" value="1"/>
</dbReference>
<dbReference type="InterPro" id="IPR001839">
    <property type="entry name" value="TGF-b_C"/>
</dbReference>
<dbReference type="Gene3D" id="2.10.90.10">
    <property type="entry name" value="Cystine-knot cytokines"/>
    <property type="match status" value="1"/>
</dbReference>
<dbReference type="InParanoid" id="A0A1X7VCN7"/>
<dbReference type="SUPFAM" id="SSF57501">
    <property type="entry name" value="Cystine-knot cytokines"/>
    <property type="match status" value="1"/>
</dbReference>
<dbReference type="PROSITE" id="PS51362">
    <property type="entry name" value="TGF_BETA_2"/>
    <property type="match status" value="1"/>
</dbReference>
<feature type="domain" description="TGF-beta family profile" evidence="11">
    <location>
        <begin position="297"/>
        <end position="413"/>
    </location>
</feature>
<name>A0A1X7VCN7_AMPQE</name>
<accession>A0A1X7VCN7</accession>
<feature type="chain" id="PRO_5010889781" description="TGF-beta family profile domain-containing protein" evidence="10">
    <location>
        <begin position="25"/>
        <end position="413"/>
    </location>
</feature>
<protein>
    <recommendedName>
        <fullName evidence="11">TGF-beta family profile domain-containing protein</fullName>
    </recommendedName>
</protein>
<comment type="subcellular location">
    <subcellularLocation>
        <location evidence="1">Secreted</location>
    </subcellularLocation>
</comment>
<evidence type="ECO:0000256" key="9">
    <source>
        <dbReference type="SAM" id="MobiDB-lite"/>
    </source>
</evidence>
<feature type="signal peptide" evidence="10">
    <location>
        <begin position="1"/>
        <end position="24"/>
    </location>
</feature>
<dbReference type="eggNOG" id="KOG3900">
    <property type="taxonomic scope" value="Eukaryota"/>
</dbReference>
<dbReference type="GO" id="GO:0005125">
    <property type="term" value="F:cytokine activity"/>
    <property type="evidence" value="ECO:0007669"/>
    <property type="project" value="TreeGrafter"/>
</dbReference>
<evidence type="ECO:0000313" key="12">
    <source>
        <dbReference type="EnsemblMetazoa" id="Aqu2.1.37758_001"/>
    </source>
</evidence>
<dbReference type="GO" id="GO:0008083">
    <property type="term" value="F:growth factor activity"/>
    <property type="evidence" value="ECO:0007669"/>
    <property type="project" value="UniProtKB-KW"/>
</dbReference>
<dbReference type="SMART" id="SM00204">
    <property type="entry name" value="TGFB"/>
    <property type="match status" value="1"/>
</dbReference>
<evidence type="ECO:0000256" key="2">
    <source>
        <dbReference type="ARBA" id="ARBA00006656"/>
    </source>
</evidence>
<comment type="similarity">
    <text evidence="2 8">Belongs to the TGF-beta family.</text>
</comment>
<dbReference type="FunCoup" id="A0A1X7VCN7">
    <property type="interactions" value="63"/>
</dbReference>
<evidence type="ECO:0000256" key="1">
    <source>
        <dbReference type="ARBA" id="ARBA00004613"/>
    </source>
</evidence>
<dbReference type="OrthoDB" id="5987191at2759"/>
<proteinExistence type="inferred from homology"/>
<evidence type="ECO:0000256" key="4">
    <source>
        <dbReference type="ARBA" id="ARBA00022729"/>
    </source>
</evidence>
<reference evidence="13" key="1">
    <citation type="journal article" date="2010" name="Nature">
        <title>The Amphimedon queenslandica genome and the evolution of animal complexity.</title>
        <authorList>
            <person name="Srivastava M."/>
            <person name="Simakov O."/>
            <person name="Chapman J."/>
            <person name="Fahey B."/>
            <person name="Gauthier M.E."/>
            <person name="Mitros T."/>
            <person name="Richards G.S."/>
            <person name="Conaco C."/>
            <person name="Dacre M."/>
            <person name="Hellsten U."/>
            <person name="Larroux C."/>
            <person name="Putnam N.H."/>
            <person name="Stanke M."/>
            <person name="Adamska M."/>
            <person name="Darling A."/>
            <person name="Degnan S.M."/>
            <person name="Oakley T.H."/>
            <person name="Plachetzki D.C."/>
            <person name="Zhai Y."/>
            <person name="Adamski M."/>
            <person name="Calcino A."/>
            <person name="Cummins S.F."/>
            <person name="Goodstein D.M."/>
            <person name="Harris C."/>
            <person name="Jackson D.J."/>
            <person name="Leys S.P."/>
            <person name="Shu S."/>
            <person name="Woodcroft B.J."/>
            <person name="Vervoort M."/>
            <person name="Kosik K.S."/>
            <person name="Manning G."/>
            <person name="Degnan B.M."/>
            <person name="Rokhsar D.S."/>
        </authorList>
    </citation>
    <scope>NUCLEOTIDE SEQUENCE [LARGE SCALE GENOMIC DNA]</scope>
</reference>
<keyword evidence="4 10" id="KW-0732">Signal</keyword>
<dbReference type="InterPro" id="IPR029034">
    <property type="entry name" value="Cystine-knot_cytokine"/>
</dbReference>
<dbReference type="Pfam" id="PF00019">
    <property type="entry name" value="TGF_beta"/>
    <property type="match status" value="1"/>
</dbReference>
<evidence type="ECO:0000256" key="7">
    <source>
        <dbReference type="ARBA" id="ARBA00023180"/>
    </source>
</evidence>
<keyword evidence="7" id="KW-0325">Glycoprotein</keyword>
<sequence length="413" mass="46997">MQERSYFLLIGVVALLLTTGPTLSSPLDNSKKEQSVFVDKDEGNPTTDSIITENHTDAPEVTRSSPTPVPPYVESLYECWQKEDSTQKRECLRSMDEVLDFEEIINSNTVNFLIGKGILDDDRNLSNVTSRPQYHSIKFNLSSIQYRDSNDSTLQYAELRIYKDRVVSDHLHSLNSSICPIENSGVTLSLLTSLMSDGKDHIIERVPISYESLLNEGWIKFHTNLKPVLSEWLQKSQEVERIFKLVLQGGCASIKLEEIGFSLQQDPLLVTFVRNKSNKMEEEVMEQMTKTTISMSRRKRETYSKPKDFGICKLHTYHVNFTSLGWNDFVLEPRSYKANFCAGSCVHPISKHMNGTLHSELIAFSHALDPQKVPNPCCVPTKLLSEMMLVRLDQQSIQLKIYPDMTVAECGCR</sequence>
<evidence type="ECO:0000256" key="6">
    <source>
        <dbReference type="ARBA" id="ARBA00023157"/>
    </source>
</evidence>
<dbReference type="PROSITE" id="PS00250">
    <property type="entry name" value="TGF_BETA_1"/>
    <property type="match status" value="1"/>
</dbReference>
<evidence type="ECO:0000256" key="8">
    <source>
        <dbReference type="RuleBase" id="RU000354"/>
    </source>
</evidence>
<dbReference type="STRING" id="400682.A0A1X7VCN7"/>
<dbReference type="Pfam" id="PF00688">
    <property type="entry name" value="TGFb_propeptide"/>
    <property type="match status" value="1"/>
</dbReference>
<dbReference type="EnsemblMetazoa" id="Aqu2.1.37758_001">
    <property type="protein sequence ID" value="Aqu2.1.37758_001"/>
    <property type="gene ID" value="Aqu2.1.37758"/>
</dbReference>
<evidence type="ECO:0000256" key="3">
    <source>
        <dbReference type="ARBA" id="ARBA00022525"/>
    </source>
</evidence>
<dbReference type="InterPro" id="IPR017948">
    <property type="entry name" value="TGFb_CS"/>
</dbReference>
<dbReference type="CDD" id="cd13756">
    <property type="entry name" value="TGF_beta_BMPs_GDFs"/>
    <property type="match status" value="1"/>
</dbReference>
<evidence type="ECO:0000313" key="13">
    <source>
        <dbReference type="Proteomes" id="UP000007879"/>
    </source>
</evidence>
<dbReference type="GO" id="GO:0005615">
    <property type="term" value="C:extracellular space"/>
    <property type="evidence" value="ECO:0007669"/>
    <property type="project" value="TreeGrafter"/>
</dbReference>
<dbReference type="PANTHER" id="PTHR11848">
    <property type="entry name" value="TGF-BETA FAMILY"/>
    <property type="match status" value="1"/>
</dbReference>
<reference evidence="12" key="2">
    <citation type="submission" date="2017-05" db="UniProtKB">
        <authorList>
            <consortium name="EnsemblMetazoa"/>
        </authorList>
    </citation>
    <scope>IDENTIFICATION</scope>
</reference>
<dbReference type="InterPro" id="IPR001111">
    <property type="entry name" value="TGF-b_propeptide"/>
</dbReference>
<gene>
    <name evidence="12" type="primary">105311952</name>
</gene>
<feature type="compositionally biased region" description="Basic and acidic residues" evidence="9">
    <location>
        <begin position="29"/>
        <end position="43"/>
    </location>
</feature>
<evidence type="ECO:0000256" key="10">
    <source>
        <dbReference type="SAM" id="SignalP"/>
    </source>
</evidence>
<feature type="region of interest" description="Disordered" evidence="9">
    <location>
        <begin position="24"/>
        <end position="68"/>
    </location>
</feature>
<dbReference type="Proteomes" id="UP000007879">
    <property type="component" value="Unassembled WGS sequence"/>
</dbReference>
<organism evidence="12">
    <name type="scientific">Amphimedon queenslandica</name>
    <name type="common">Sponge</name>
    <dbReference type="NCBI Taxonomy" id="400682"/>
    <lineage>
        <taxon>Eukaryota</taxon>
        <taxon>Metazoa</taxon>
        <taxon>Porifera</taxon>
        <taxon>Demospongiae</taxon>
        <taxon>Heteroscleromorpha</taxon>
        <taxon>Haplosclerida</taxon>
        <taxon>Niphatidae</taxon>
        <taxon>Amphimedon</taxon>
    </lineage>
</organism>
<dbReference type="KEGG" id="aqu:105311952"/>
<dbReference type="AlphaFoldDB" id="A0A1X7VCN7"/>
<evidence type="ECO:0000256" key="5">
    <source>
        <dbReference type="ARBA" id="ARBA00023030"/>
    </source>
</evidence>
<dbReference type="FunFam" id="2.10.90.10:FF:000001">
    <property type="entry name" value="Bone morphogenetic protein 4"/>
    <property type="match status" value="1"/>
</dbReference>
<dbReference type="InterPro" id="IPR015615">
    <property type="entry name" value="TGF-beta-rel"/>
</dbReference>
<keyword evidence="13" id="KW-1185">Reference proteome</keyword>